<name>A0A552UIY6_9SPHN</name>
<dbReference type="GO" id="GO:0008168">
    <property type="term" value="F:methyltransferase activity"/>
    <property type="evidence" value="ECO:0007669"/>
    <property type="project" value="UniProtKB-KW"/>
</dbReference>
<gene>
    <name evidence="2" type="ORF">FMM06_08740</name>
</gene>
<dbReference type="GO" id="GO:0032259">
    <property type="term" value="P:methylation"/>
    <property type="evidence" value="ECO:0007669"/>
    <property type="project" value="UniProtKB-KW"/>
</dbReference>
<dbReference type="EMBL" id="VJWA01000001">
    <property type="protein sequence ID" value="TRW18174.1"/>
    <property type="molecule type" value="Genomic_DNA"/>
</dbReference>
<comment type="caution">
    <text evidence="2">The sequence shown here is derived from an EMBL/GenBank/DDBJ whole genome shotgun (WGS) entry which is preliminary data.</text>
</comment>
<dbReference type="PIRSF" id="PIRSF031679">
    <property type="entry name" value="Mtase_Alr7345_prd"/>
    <property type="match status" value="1"/>
</dbReference>
<keyword evidence="2" id="KW-0808">Transferase</keyword>
<accession>A0A552UIY6</accession>
<dbReference type="Gene3D" id="3.40.50.150">
    <property type="entry name" value="Vaccinia Virus protein VP39"/>
    <property type="match status" value="1"/>
</dbReference>
<dbReference type="InterPro" id="IPR029063">
    <property type="entry name" value="SAM-dependent_MTases_sf"/>
</dbReference>
<keyword evidence="1" id="KW-0732">Signal</keyword>
<feature type="chain" id="PRO_5021856887" evidence="1">
    <location>
        <begin position="24"/>
        <end position="264"/>
    </location>
</feature>
<evidence type="ECO:0000313" key="3">
    <source>
        <dbReference type="Proteomes" id="UP000317894"/>
    </source>
</evidence>
<dbReference type="AlphaFoldDB" id="A0A552UIY6"/>
<dbReference type="RefSeq" id="WP_144236867.1">
    <property type="nucleotide sequence ID" value="NZ_VJWA01000001.1"/>
</dbReference>
<keyword evidence="3" id="KW-1185">Reference proteome</keyword>
<keyword evidence="2" id="KW-0489">Methyltransferase</keyword>
<proteinExistence type="predicted"/>
<feature type="signal peptide" evidence="1">
    <location>
        <begin position="1"/>
        <end position="23"/>
    </location>
</feature>
<protein>
    <submittedName>
        <fullName evidence="2">Class I SAM-dependent methyltransferase</fullName>
    </submittedName>
</protein>
<dbReference type="Proteomes" id="UP000317894">
    <property type="component" value="Unassembled WGS sequence"/>
</dbReference>
<dbReference type="InterPro" id="IPR016980">
    <property type="entry name" value="S-AdoMet-dep_MeTrfase_Alr7345"/>
</dbReference>
<reference evidence="2 3" key="1">
    <citation type="submission" date="2019-07" db="EMBL/GenBank/DDBJ databases">
        <title>Novel species isolated from glacier.</title>
        <authorList>
            <person name="Liu Q."/>
            <person name="Xin Y.-H."/>
        </authorList>
    </citation>
    <scope>NUCLEOTIDE SEQUENCE [LARGE SCALE GENOMIC DNA]</scope>
    <source>
        <strain evidence="2 3">LB1R16</strain>
    </source>
</reference>
<evidence type="ECO:0000256" key="1">
    <source>
        <dbReference type="SAM" id="SignalP"/>
    </source>
</evidence>
<dbReference type="OrthoDB" id="9801692at2"/>
<organism evidence="2 3">
    <name type="scientific">Glacieibacterium frigidum</name>
    <dbReference type="NCBI Taxonomy" id="2593303"/>
    <lineage>
        <taxon>Bacteria</taxon>
        <taxon>Pseudomonadati</taxon>
        <taxon>Pseudomonadota</taxon>
        <taxon>Alphaproteobacteria</taxon>
        <taxon>Sphingomonadales</taxon>
        <taxon>Sphingosinicellaceae</taxon>
        <taxon>Glacieibacterium</taxon>
    </lineage>
</organism>
<dbReference type="SUPFAM" id="SSF53335">
    <property type="entry name" value="S-adenosyl-L-methionine-dependent methyltransferases"/>
    <property type="match status" value="1"/>
</dbReference>
<evidence type="ECO:0000313" key="2">
    <source>
        <dbReference type="EMBL" id="TRW18174.1"/>
    </source>
</evidence>
<sequence length="264" mass="28620">MSPFRPIAFAVVAALAMPAAVSATTFATLLNGANRSAENKARDQYRHPAETLTFFGIKPTMTVVEVSPSAGWYTEILAPYLKDKGTYYAAHNNPAASERAAKSVETFKAKLASSPLYANVKVTAFGKDAYAIAPAGTADAVLTFRNVHNWYTNGFAPEAFKAFAAALKKGGTLGVVEHRLPEDKPDAMQTTSGYMKRSTVVKLAEDAGFRLVGESKVNANPKDTHDYPKGVWTLPPNYAEKDVDRAKYAAIGESDRMTLKFVKR</sequence>